<evidence type="ECO:0000256" key="3">
    <source>
        <dbReference type="ARBA" id="ARBA00022729"/>
    </source>
</evidence>
<evidence type="ECO:0000256" key="4">
    <source>
        <dbReference type="ARBA" id="ARBA00022734"/>
    </source>
</evidence>
<dbReference type="InterPro" id="IPR012913">
    <property type="entry name" value="OS9-like_dom"/>
</dbReference>
<dbReference type="Proteomes" id="UP000234585">
    <property type="component" value="Unassembled WGS sequence"/>
</dbReference>
<keyword evidence="5 10" id="KW-0256">Endoplasmic reticulum</keyword>
<evidence type="ECO:0000256" key="2">
    <source>
        <dbReference type="ARBA" id="ARBA00009918"/>
    </source>
</evidence>
<evidence type="ECO:0000313" key="15">
    <source>
        <dbReference type="Proteomes" id="UP000234585"/>
    </source>
</evidence>
<feature type="chain" id="PRO_5014199106" description="Endoplasmic reticulum lectin" evidence="12">
    <location>
        <begin position="24"/>
        <end position="548"/>
    </location>
</feature>
<keyword evidence="4 10" id="KW-0430">Lectin</keyword>
<evidence type="ECO:0000256" key="12">
    <source>
        <dbReference type="SAM" id="SignalP"/>
    </source>
</evidence>
<dbReference type="GO" id="GO:0030970">
    <property type="term" value="P:retrograde protein transport, ER to cytosol"/>
    <property type="evidence" value="ECO:0007669"/>
    <property type="project" value="TreeGrafter"/>
</dbReference>
<dbReference type="PANTHER" id="PTHR15414:SF0">
    <property type="entry name" value="ENDOPLASMIC RETICULUM LECTIN 1"/>
    <property type="match status" value="1"/>
</dbReference>
<dbReference type="GeneID" id="36527162"/>
<name>A0A2I2F0A0_ASPCN</name>
<organism evidence="14 15">
    <name type="scientific">Aspergillus candidus</name>
    <dbReference type="NCBI Taxonomy" id="41067"/>
    <lineage>
        <taxon>Eukaryota</taxon>
        <taxon>Fungi</taxon>
        <taxon>Dikarya</taxon>
        <taxon>Ascomycota</taxon>
        <taxon>Pezizomycotina</taxon>
        <taxon>Eurotiomycetes</taxon>
        <taxon>Eurotiomycetidae</taxon>
        <taxon>Eurotiales</taxon>
        <taxon>Aspergillaceae</taxon>
        <taxon>Aspergillus</taxon>
        <taxon>Aspergillus subgen. Circumdati</taxon>
    </lineage>
</organism>
<dbReference type="STRING" id="41067.A0A2I2F0A0"/>
<evidence type="ECO:0000313" key="14">
    <source>
        <dbReference type="EMBL" id="PLB34057.1"/>
    </source>
</evidence>
<comment type="function">
    <text evidence="8 10">Lectin involved in the quality control of the secretory pathway. As a member of the endoplasmic reticulum-associated degradation lumenal (ERAD-L) surveillance system, targets misfolded endoplasmic reticulum lumenal glycoproteins for degradation.</text>
</comment>
<comment type="similarity">
    <text evidence="2 10">Belongs to the OS-9 family.</text>
</comment>
<feature type="region of interest" description="Disordered" evidence="11">
    <location>
        <begin position="124"/>
        <end position="146"/>
    </location>
</feature>
<keyword evidence="3 12" id="KW-0732">Signal</keyword>
<comment type="subcellular location">
    <subcellularLocation>
        <location evidence="1 10">Endoplasmic reticulum membrane</location>
        <topology evidence="1 10">Peripheral membrane protein</topology>
        <orientation evidence="1 10">Lumenal side</orientation>
    </subcellularLocation>
</comment>
<gene>
    <name evidence="14" type="ORF">BDW47DRAFT_84099</name>
</gene>
<dbReference type="GO" id="GO:0005788">
    <property type="term" value="C:endoplasmic reticulum lumen"/>
    <property type="evidence" value="ECO:0007669"/>
    <property type="project" value="UniProtKB-UniRule"/>
</dbReference>
<accession>A0A2I2F0A0</accession>
<feature type="compositionally biased region" description="Basic and acidic residues" evidence="11">
    <location>
        <begin position="522"/>
        <end position="548"/>
    </location>
</feature>
<keyword evidence="15" id="KW-1185">Reference proteome</keyword>
<evidence type="ECO:0000256" key="5">
    <source>
        <dbReference type="ARBA" id="ARBA00022824"/>
    </source>
</evidence>
<dbReference type="SUPFAM" id="SSF50911">
    <property type="entry name" value="Mannose 6-phosphate receptor domain"/>
    <property type="match status" value="1"/>
</dbReference>
<dbReference type="GO" id="GO:0030968">
    <property type="term" value="P:endoplasmic reticulum unfolded protein response"/>
    <property type="evidence" value="ECO:0007669"/>
    <property type="project" value="UniProtKB-UniRule"/>
</dbReference>
<dbReference type="PROSITE" id="PS51914">
    <property type="entry name" value="MRH"/>
    <property type="match status" value="1"/>
</dbReference>
<dbReference type="InterPro" id="IPR009011">
    <property type="entry name" value="Man6P_isomerase_rcpt-bd_dom_sf"/>
</dbReference>
<proteinExistence type="inferred from homology"/>
<dbReference type="EMBL" id="KZ559187">
    <property type="protein sequence ID" value="PLB34057.1"/>
    <property type="molecule type" value="Genomic_DNA"/>
</dbReference>
<dbReference type="OrthoDB" id="448954at2759"/>
<dbReference type="FunFam" id="2.70.130.10:FF:000025">
    <property type="entry name" value="Protein OS-9 homolog"/>
    <property type="match status" value="1"/>
</dbReference>
<feature type="region of interest" description="Disordered" evidence="11">
    <location>
        <begin position="445"/>
        <end position="548"/>
    </location>
</feature>
<sequence>MGRPSWTIASWLALLCATPSAWASKKVFNINDDLLASPQFQIFFPNEYIPATEAEDLLQSQHRPATSAVSGLQQNRAQVHLSNDAHDRQPRAHANEDEAEPGPAYEDMILGGSRYLCRIPHVEPEDFSHPNGSAEESEAEQQKELARATDRGMELLREMEGKCLYYVSGWWSYSFCYQKQVKQFHALPSGSGVPSYPPMEDPTTLSFILGRFPRPDDDGDDTEPERKRKKKTTADVARLQTKGGSRYLVQRLEGGTQCDLTGKPRKVEVQFHCHPQSTDRIGWIKEITTCSYLMVIYTPRLCNDVAFLPPEQDEVHPIDCREVLEADEIPEWESRRDTHLAQQLLDATEQPEFATVGDIEVGAQKLVGSEGKKIEKGRVASVGEERVEIVAKREGGEVQQLSREHLKKYDLDQEKLETLKKRLEDLAQGKDWTLEVVTANGERGLRGIVDTDEDEEVEEEEESKGKPYHEAEKAGSHKPAPPEKEGHGQVPVEEKGHSKDKAPVEEKTRDSPGDPLPDSGSSEEKETAEPGSEEEFKQDQRKKIKDEL</sequence>
<feature type="compositionally biased region" description="Basic and acidic residues" evidence="11">
    <location>
        <begin position="463"/>
        <end position="512"/>
    </location>
</feature>
<protein>
    <recommendedName>
        <fullName evidence="10">Endoplasmic reticulum lectin</fullName>
    </recommendedName>
    <alternativeName>
        <fullName evidence="10">Protein OS-9 homolog</fullName>
    </alternativeName>
</protein>
<feature type="compositionally biased region" description="Basic and acidic residues" evidence="11">
    <location>
        <begin position="83"/>
        <end position="96"/>
    </location>
</feature>
<evidence type="ECO:0000256" key="1">
    <source>
        <dbReference type="ARBA" id="ARBA00004367"/>
    </source>
</evidence>
<evidence type="ECO:0000256" key="10">
    <source>
        <dbReference type="RuleBase" id="RU369099"/>
    </source>
</evidence>
<dbReference type="RefSeq" id="XP_024668069.1">
    <property type="nucleotide sequence ID" value="XM_024820002.1"/>
</dbReference>
<feature type="region of interest" description="Disordered" evidence="11">
    <location>
        <begin position="210"/>
        <end position="234"/>
    </location>
</feature>
<dbReference type="PANTHER" id="PTHR15414">
    <property type="entry name" value="OS-9-RELATED"/>
    <property type="match status" value="1"/>
</dbReference>
<feature type="compositionally biased region" description="Acidic residues" evidence="11">
    <location>
        <begin position="450"/>
        <end position="462"/>
    </location>
</feature>
<feature type="region of interest" description="Disordered" evidence="11">
    <location>
        <begin position="83"/>
        <end position="103"/>
    </location>
</feature>
<feature type="domain" description="MRH" evidence="13">
    <location>
        <begin position="161"/>
        <end position="304"/>
    </location>
</feature>
<keyword evidence="7" id="KW-1015">Disulfide bond</keyword>
<dbReference type="Gene3D" id="2.70.130.10">
    <property type="entry name" value="Mannose-6-phosphate receptor binding domain"/>
    <property type="match status" value="1"/>
</dbReference>
<evidence type="ECO:0000256" key="7">
    <source>
        <dbReference type="ARBA" id="ARBA00023157"/>
    </source>
</evidence>
<evidence type="ECO:0000256" key="11">
    <source>
        <dbReference type="SAM" id="MobiDB-lite"/>
    </source>
</evidence>
<evidence type="ECO:0000256" key="6">
    <source>
        <dbReference type="ARBA" id="ARBA00023136"/>
    </source>
</evidence>
<evidence type="ECO:0000259" key="13">
    <source>
        <dbReference type="PROSITE" id="PS51914"/>
    </source>
</evidence>
<comment type="subunit">
    <text evidence="9">Interacts with missfolded ER lumenal proteins.</text>
</comment>
<evidence type="ECO:0000256" key="8">
    <source>
        <dbReference type="ARBA" id="ARBA00057311"/>
    </source>
</evidence>
<feature type="signal peptide" evidence="12">
    <location>
        <begin position="1"/>
        <end position="23"/>
    </location>
</feature>
<dbReference type="InterPro" id="IPR045149">
    <property type="entry name" value="OS-9-like"/>
</dbReference>
<keyword evidence="6 10" id="KW-0472">Membrane</keyword>
<evidence type="ECO:0000256" key="9">
    <source>
        <dbReference type="ARBA" id="ARBA00063653"/>
    </source>
</evidence>
<dbReference type="GO" id="GO:0005789">
    <property type="term" value="C:endoplasmic reticulum membrane"/>
    <property type="evidence" value="ECO:0007669"/>
    <property type="project" value="UniProtKB-SubCell"/>
</dbReference>
<dbReference type="InterPro" id="IPR044865">
    <property type="entry name" value="MRH_dom"/>
</dbReference>
<dbReference type="GO" id="GO:0030246">
    <property type="term" value="F:carbohydrate binding"/>
    <property type="evidence" value="ECO:0007669"/>
    <property type="project" value="UniProtKB-UniRule"/>
</dbReference>
<reference evidence="14 15" key="1">
    <citation type="submission" date="2017-12" db="EMBL/GenBank/DDBJ databases">
        <authorList>
            <consortium name="DOE Joint Genome Institute"/>
            <person name="Haridas S."/>
            <person name="Kjaerbolling I."/>
            <person name="Vesth T.C."/>
            <person name="Frisvad J.C."/>
            <person name="Nybo J.L."/>
            <person name="Theobald S."/>
            <person name="Kuo A."/>
            <person name="Bowyer P."/>
            <person name="Matsuda Y."/>
            <person name="Mondo S."/>
            <person name="Lyhne E.K."/>
            <person name="Kogle M.E."/>
            <person name="Clum A."/>
            <person name="Lipzen A."/>
            <person name="Salamov A."/>
            <person name="Ngan C.Y."/>
            <person name="Daum C."/>
            <person name="Chiniquy J."/>
            <person name="Barry K."/>
            <person name="LaButti K."/>
            <person name="Simmons B.A."/>
            <person name="Magnuson J.K."/>
            <person name="Mortensen U.H."/>
            <person name="Larsen T.O."/>
            <person name="Grigoriev I.V."/>
            <person name="Baker S.E."/>
            <person name="Andersen M.R."/>
            <person name="Nordberg H.P."/>
            <person name="Cantor M.N."/>
            <person name="Hua S.X."/>
        </authorList>
    </citation>
    <scope>NUCLEOTIDE SEQUENCE [LARGE SCALE GENOMIC DNA]</scope>
    <source>
        <strain evidence="14 15">CBS 102.13</strain>
    </source>
</reference>
<dbReference type="Pfam" id="PF07915">
    <property type="entry name" value="PRKCSH"/>
    <property type="match status" value="1"/>
</dbReference>
<dbReference type="AlphaFoldDB" id="A0A2I2F0A0"/>